<protein>
    <submittedName>
        <fullName evidence="5">AAA family ATPase</fullName>
    </submittedName>
</protein>
<feature type="region of interest" description="Disordered" evidence="3">
    <location>
        <begin position="159"/>
        <end position="179"/>
    </location>
</feature>
<gene>
    <name evidence="5" type="ORF">OH818_03855</name>
</gene>
<dbReference type="Pfam" id="PF06745">
    <property type="entry name" value="ATPase"/>
    <property type="match status" value="1"/>
</dbReference>
<evidence type="ECO:0000313" key="5">
    <source>
        <dbReference type="EMBL" id="WAP69421.1"/>
    </source>
</evidence>
<dbReference type="InterPro" id="IPR027417">
    <property type="entry name" value="P-loop_NTPase"/>
</dbReference>
<dbReference type="PANTHER" id="PTHR43637">
    <property type="entry name" value="UPF0273 PROTEIN TM_0370"/>
    <property type="match status" value="1"/>
</dbReference>
<accession>A0ABY7BZY0</accession>
<organism evidence="5 6">
    <name type="scientific">Jiella pelagia</name>
    <dbReference type="NCBI Taxonomy" id="2986949"/>
    <lineage>
        <taxon>Bacteria</taxon>
        <taxon>Pseudomonadati</taxon>
        <taxon>Pseudomonadota</taxon>
        <taxon>Alphaproteobacteria</taxon>
        <taxon>Hyphomicrobiales</taxon>
        <taxon>Aurantimonadaceae</taxon>
        <taxon>Jiella</taxon>
    </lineage>
</organism>
<proteinExistence type="predicted"/>
<dbReference type="EMBL" id="CP114029">
    <property type="protein sequence ID" value="WAP69421.1"/>
    <property type="molecule type" value="Genomic_DNA"/>
</dbReference>
<evidence type="ECO:0000256" key="2">
    <source>
        <dbReference type="ARBA" id="ARBA00022840"/>
    </source>
</evidence>
<dbReference type="InterPro" id="IPR014774">
    <property type="entry name" value="KaiC-like_dom"/>
</dbReference>
<dbReference type="Gene3D" id="3.40.50.300">
    <property type="entry name" value="P-loop containing nucleotide triphosphate hydrolases"/>
    <property type="match status" value="1"/>
</dbReference>
<dbReference type="Proteomes" id="UP001164020">
    <property type="component" value="Chromosome"/>
</dbReference>
<feature type="compositionally biased region" description="Basic and acidic residues" evidence="3">
    <location>
        <begin position="166"/>
        <end position="175"/>
    </location>
</feature>
<feature type="domain" description="KaiC-like" evidence="4">
    <location>
        <begin position="17"/>
        <end position="139"/>
    </location>
</feature>
<dbReference type="PANTHER" id="PTHR43637:SF1">
    <property type="entry name" value="UPF0273 PROTEIN TM_0370"/>
    <property type="match status" value="1"/>
</dbReference>
<name>A0ABY7BZY0_9HYPH</name>
<evidence type="ECO:0000313" key="6">
    <source>
        <dbReference type="Proteomes" id="UP001164020"/>
    </source>
</evidence>
<evidence type="ECO:0000256" key="3">
    <source>
        <dbReference type="SAM" id="MobiDB-lite"/>
    </source>
</evidence>
<keyword evidence="6" id="KW-1185">Reference proteome</keyword>
<sequence length="263" mass="28890">MTSETPDASEPSLTRFESGLPELDQILGGGLVAGGSYIIQGSPGTGKTILANQICFTRAAKGQTSLYMTLLSESFSQMFGFLQSLDFFDMTKVPEYIYYTSAYATLRSEGLEALLHLIVQEIRKRRPSIFVFDGIFAIGELAGADGSEKELRRFLNEPRRARRAKSHDDHPDHQFRPQPVLPRICRSGRMDRGSSTTRRPIVRAGISLSTSSAAARSCAGAISTGSPLRVSTSIRGSKACRVRRTSTRHRYGASAAEFRGWTE</sequence>
<evidence type="ECO:0000259" key="4">
    <source>
        <dbReference type="Pfam" id="PF06745"/>
    </source>
</evidence>
<reference evidence="5" key="1">
    <citation type="submission" date="2022-12" db="EMBL/GenBank/DDBJ databases">
        <title>Jiella pelagia sp. nov., isolated from phosphonate enriched culture of Northwest Pacific surface seawater.</title>
        <authorList>
            <person name="Shin D.Y."/>
            <person name="Hwang C.Y."/>
        </authorList>
    </citation>
    <scope>NUCLEOTIDE SEQUENCE</scope>
    <source>
        <strain evidence="5">HL-NP1</strain>
    </source>
</reference>
<dbReference type="RefSeq" id="WP_268881860.1">
    <property type="nucleotide sequence ID" value="NZ_CP114029.1"/>
</dbReference>
<keyword evidence="2" id="KW-0067">ATP-binding</keyword>
<evidence type="ECO:0000256" key="1">
    <source>
        <dbReference type="ARBA" id="ARBA00022741"/>
    </source>
</evidence>
<keyword evidence="1" id="KW-0547">Nucleotide-binding</keyword>
<dbReference type="SUPFAM" id="SSF52540">
    <property type="entry name" value="P-loop containing nucleoside triphosphate hydrolases"/>
    <property type="match status" value="1"/>
</dbReference>